<proteinExistence type="inferred from homology"/>
<dbReference type="AlphaFoldDB" id="A0A243RJZ9"/>
<evidence type="ECO:0000256" key="3">
    <source>
        <dbReference type="ARBA" id="ARBA00023082"/>
    </source>
</evidence>
<accession>A0A243RJZ9</accession>
<keyword evidence="9" id="KW-1185">Reference proteome</keyword>
<feature type="region of interest" description="Disordered" evidence="5">
    <location>
        <begin position="235"/>
        <end position="261"/>
    </location>
</feature>
<keyword evidence="4" id="KW-0804">Transcription</keyword>
<dbReference type="Gene3D" id="1.10.10.10">
    <property type="entry name" value="Winged helix-like DNA-binding domain superfamily/Winged helix DNA-binding domain"/>
    <property type="match status" value="1"/>
</dbReference>
<feature type="domain" description="RNA polymerase sigma factor 70 region 4 type 2" evidence="7">
    <location>
        <begin position="114"/>
        <end position="159"/>
    </location>
</feature>
<keyword evidence="6" id="KW-0472">Membrane</keyword>
<dbReference type="GO" id="GO:0006352">
    <property type="term" value="P:DNA-templated transcription initiation"/>
    <property type="evidence" value="ECO:0007669"/>
    <property type="project" value="InterPro"/>
</dbReference>
<evidence type="ECO:0000256" key="1">
    <source>
        <dbReference type="ARBA" id="ARBA00010641"/>
    </source>
</evidence>
<dbReference type="Pfam" id="PF08281">
    <property type="entry name" value="Sigma70_r4_2"/>
    <property type="match status" value="1"/>
</dbReference>
<dbReference type="InterPro" id="IPR013324">
    <property type="entry name" value="RNA_pol_sigma_r3/r4-like"/>
</dbReference>
<dbReference type="SUPFAM" id="SSF88659">
    <property type="entry name" value="Sigma3 and sigma4 domains of RNA polymerase sigma factors"/>
    <property type="match status" value="1"/>
</dbReference>
<comment type="similarity">
    <text evidence="1">Belongs to the sigma-70 factor family. ECF subfamily.</text>
</comment>
<keyword evidence="6" id="KW-0812">Transmembrane</keyword>
<reference evidence="8 9" key="1">
    <citation type="submission" date="2017-05" db="EMBL/GenBank/DDBJ databases">
        <title>Biotechnological potential of actinobacteria isolated from South African environments.</title>
        <authorList>
            <person name="Le Roes-Hill M."/>
            <person name="Prins A."/>
            <person name="Durrell K.A."/>
        </authorList>
    </citation>
    <scope>NUCLEOTIDE SEQUENCE [LARGE SCALE GENOMIC DNA]</scope>
    <source>
        <strain evidence="8">M26</strain>
    </source>
</reference>
<sequence>MTDTPTHPITDNQPKLALQPLRSLPLTVPYASRSKSLMRRYIGYREFVQRDQRSLVGTALLLTGSHEQAIRLTLWSLRTVGLSWPPTLWENSTTHAHITLYRRFLHKPTAAGATALVRLPPRQRLLVVACLHDGRTHAEMATVLGIPVETVKSEITEAVAVLTKGNVARLKTRLATAADEASVPDLTAQSMRALRRRRNRGAFLTAATVLLSVCLVTAFVLFPQGEVWNSALGERNQPGSTGTPEAMGVVSSPAPRPGLQPWRAPRTSFAIRYAVPGKCPGGDSAGGGAVASPAGKVTCAGWTLKLAGGGTGGSALDSVKCAAPDRCESTVSVPDAVGVLAHGDGGSSLRLSPAVSPDGHRIGYLSAAEGRYVAHDLHSGVKRYLSPVLAPSDTETGTRVSVSPNGRHFTVELGARRLRTDFATGTVTSLPAGRATAVEEAAGWLRKSYRVWRDSPSGRHAAAIGAEGPGAGSLHIVDARARRVFKRLQLPSSGGGPAKAEVVGWLNSHEVVVKMTGTAAGRPAGFFRMDAVTGRKHRVTGLADDSMIVLGAVTAP</sequence>
<keyword evidence="3" id="KW-0731">Sigma factor</keyword>
<dbReference type="InterPro" id="IPR013249">
    <property type="entry name" value="RNA_pol_sigma70_r4_t2"/>
</dbReference>
<evidence type="ECO:0000256" key="2">
    <source>
        <dbReference type="ARBA" id="ARBA00023015"/>
    </source>
</evidence>
<evidence type="ECO:0000256" key="6">
    <source>
        <dbReference type="SAM" id="Phobius"/>
    </source>
</evidence>
<dbReference type="EMBL" id="NGFP01000086">
    <property type="protein sequence ID" value="OUC95197.1"/>
    <property type="molecule type" value="Genomic_DNA"/>
</dbReference>
<dbReference type="GO" id="GO:0016987">
    <property type="term" value="F:sigma factor activity"/>
    <property type="evidence" value="ECO:0007669"/>
    <property type="project" value="UniProtKB-KW"/>
</dbReference>
<dbReference type="InterPro" id="IPR036388">
    <property type="entry name" value="WH-like_DNA-bd_sf"/>
</dbReference>
<dbReference type="Proteomes" id="UP000194761">
    <property type="component" value="Unassembled WGS sequence"/>
</dbReference>
<evidence type="ECO:0000313" key="9">
    <source>
        <dbReference type="Proteomes" id="UP000194761"/>
    </source>
</evidence>
<evidence type="ECO:0000256" key="5">
    <source>
        <dbReference type="SAM" id="MobiDB-lite"/>
    </source>
</evidence>
<protein>
    <recommendedName>
        <fullName evidence="7">RNA polymerase sigma factor 70 region 4 type 2 domain-containing protein</fullName>
    </recommendedName>
</protein>
<keyword evidence="6" id="KW-1133">Transmembrane helix</keyword>
<dbReference type="GO" id="GO:0003677">
    <property type="term" value="F:DNA binding"/>
    <property type="evidence" value="ECO:0007669"/>
    <property type="project" value="InterPro"/>
</dbReference>
<feature type="transmembrane region" description="Helical" evidence="6">
    <location>
        <begin position="201"/>
        <end position="222"/>
    </location>
</feature>
<organism evidence="8 9">
    <name type="scientific">Streptosporangium minutum</name>
    <dbReference type="NCBI Taxonomy" id="569862"/>
    <lineage>
        <taxon>Bacteria</taxon>
        <taxon>Bacillati</taxon>
        <taxon>Actinomycetota</taxon>
        <taxon>Actinomycetes</taxon>
        <taxon>Streptosporangiales</taxon>
        <taxon>Streptosporangiaceae</taxon>
        <taxon>Streptosporangium</taxon>
    </lineage>
</organism>
<evidence type="ECO:0000313" key="8">
    <source>
        <dbReference type="EMBL" id="OUC95197.1"/>
    </source>
</evidence>
<keyword evidence="2" id="KW-0805">Transcription regulation</keyword>
<dbReference type="SUPFAM" id="SSF82171">
    <property type="entry name" value="DPP6 N-terminal domain-like"/>
    <property type="match status" value="1"/>
</dbReference>
<evidence type="ECO:0000259" key="7">
    <source>
        <dbReference type="Pfam" id="PF08281"/>
    </source>
</evidence>
<name>A0A243RJZ9_9ACTN</name>
<evidence type="ECO:0000256" key="4">
    <source>
        <dbReference type="ARBA" id="ARBA00023163"/>
    </source>
</evidence>
<comment type="caution">
    <text evidence="8">The sequence shown here is derived from an EMBL/GenBank/DDBJ whole genome shotgun (WGS) entry which is preliminary data.</text>
</comment>
<gene>
    <name evidence="8" type="ORF">CA984_19455</name>
</gene>